<protein>
    <submittedName>
        <fullName evidence="1">Uncharacterized protein</fullName>
    </submittedName>
</protein>
<sequence>MPGPLPPPGPDRGRLLVRWLLEREAVAGSTWMPAPVALSALAALDVADPAAALRAALEQDDAALVDDGVLALPEVALAEEEAAEQVERLLVTEGRLRVVVDPAGDAHRLGLVDAAATLEQVDDGGELDLRGDPAALPAGPGQVLRDLVASGAVEVEQVELPLASALDRLRAGVRRGALPPPAELADDARSVVVVPVSSDEEAAHRTGQLVAVSVPRAFGSAPDVVTLRRRTARALDEQLGVPVRTVGELAGARSEALVLVLPPSAAGSATRELLVTALAVPRVHVSLVTGLGAELPRAVAARAARPRRTRLAALLREG</sequence>
<dbReference type="RefSeq" id="WP_130494259.1">
    <property type="nucleotide sequence ID" value="NZ_SGXD01000005.1"/>
</dbReference>
<dbReference type="AlphaFoldDB" id="A0A4Q7NBQ3"/>
<keyword evidence="2" id="KW-1185">Reference proteome</keyword>
<organism evidence="1 2">
    <name type="scientific">Motilibacter rhizosphaerae</name>
    <dbReference type="NCBI Taxonomy" id="598652"/>
    <lineage>
        <taxon>Bacteria</taxon>
        <taxon>Bacillati</taxon>
        <taxon>Actinomycetota</taxon>
        <taxon>Actinomycetes</taxon>
        <taxon>Motilibacterales</taxon>
        <taxon>Motilibacteraceae</taxon>
        <taxon>Motilibacter</taxon>
    </lineage>
</organism>
<evidence type="ECO:0000313" key="1">
    <source>
        <dbReference type="EMBL" id="RZS80047.1"/>
    </source>
</evidence>
<comment type="caution">
    <text evidence="1">The sequence shown here is derived from an EMBL/GenBank/DDBJ whole genome shotgun (WGS) entry which is preliminary data.</text>
</comment>
<proteinExistence type="predicted"/>
<dbReference type="Proteomes" id="UP000293638">
    <property type="component" value="Unassembled WGS sequence"/>
</dbReference>
<gene>
    <name evidence="1" type="ORF">EV189_3527</name>
</gene>
<name>A0A4Q7NBQ3_9ACTN</name>
<dbReference type="EMBL" id="SGXD01000005">
    <property type="protein sequence ID" value="RZS80047.1"/>
    <property type="molecule type" value="Genomic_DNA"/>
</dbReference>
<evidence type="ECO:0000313" key="2">
    <source>
        <dbReference type="Proteomes" id="UP000293638"/>
    </source>
</evidence>
<reference evidence="1 2" key="1">
    <citation type="submission" date="2019-02" db="EMBL/GenBank/DDBJ databases">
        <title>Genomic Encyclopedia of Type Strains, Phase IV (KMG-IV): sequencing the most valuable type-strain genomes for metagenomic binning, comparative biology and taxonomic classification.</title>
        <authorList>
            <person name="Goeker M."/>
        </authorList>
    </citation>
    <scope>NUCLEOTIDE SEQUENCE [LARGE SCALE GENOMIC DNA]</scope>
    <source>
        <strain evidence="1 2">DSM 45622</strain>
    </source>
</reference>
<dbReference type="OrthoDB" id="9763659at2"/>
<accession>A0A4Q7NBQ3</accession>